<dbReference type="KEGG" id="cep:Cri9333_4863"/>
<gene>
    <name evidence="3" type="ORF">Cri9333_4863</name>
</gene>
<dbReference type="HOGENOM" id="CLU_013584_15_4_3"/>
<dbReference type="AlphaFoldDB" id="K9W7A5"/>
<dbReference type="PROSITE" id="PS50878">
    <property type="entry name" value="RT_POL"/>
    <property type="match status" value="1"/>
</dbReference>
<dbReference type="InterPro" id="IPR013597">
    <property type="entry name" value="Mat_intron_G2"/>
</dbReference>
<evidence type="ECO:0000313" key="3">
    <source>
        <dbReference type="EMBL" id="AFZ15627.1"/>
    </source>
</evidence>
<dbReference type="PANTHER" id="PTHR34047">
    <property type="entry name" value="NUCLEAR INTRON MATURASE 1, MITOCHONDRIAL-RELATED"/>
    <property type="match status" value="1"/>
</dbReference>
<dbReference type="CDD" id="cd01651">
    <property type="entry name" value="RT_G2_intron"/>
    <property type="match status" value="1"/>
</dbReference>
<dbReference type="InterPro" id="IPR003615">
    <property type="entry name" value="HNH_nuc"/>
</dbReference>
<dbReference type="SUPFAM" id="SSF56672">
    <property type="entry name" value="DNA/RNA polymerases"/>
    <property type="match status" value="1"/>
</dbReference>
<dbReference type="SMART" id="SM00507">
    <property type="entry name" value="HNHc"/>
    <property type="match status" value="1"/>
</dbReference>
<dbReference type="Pfam" id="PF08388">
    <property type="entry name" value="GIIM"/>
    <property type="match status" value="1"/>
</dbReference>
<dbReference type="NCBIfam" id="TIGR04416">
    <property type="entry name" value="group_II_RT_mat"/>
    <property type="match status" value="1"/>
</dbReference>
<dbReference type="PANTHER" id="PTHR34047:SF10">
    <property type="entry name" value="GROUP II INTRON-ASSOCIATED OPEN READING FRAME"/>
    <property type="match status" value="1"/>
</dbReference>
<dbReference type="InterPro" id="IPR051083">
    <property type="entry name" value="GrpII_Intron_Splice-Mob/Def"/>
</dbReference>
<evidence type="ECO:0000256" key="1">
    <source>
        <dbReference type="SAM" id="MobiDB-lite"/>
    </source>
</evidence>
<geneLocation type="plasmid" evidence="3 4">
    <name>pCRI9333.04</name>
</geneLocation>
<dbReference type="OrthoDB" id="416072at2"/>
<dbReference type="EMBL" id="CP003624">
    <property type="protein sequence ID" value="AFZ15627.1"/>
    <property type="molecule type" value="Genomic_DNA"/>
</dbReference>
<dbReference type="GO" id="GO:0003964">
    <property type="term" value="F:RNA-directed DNA polymerase activity"/>
    <property type="evidence" value="ECO:0007669"/>
    <property type="project" value="UniProtKB-KW"/>
</dbReference>
<feature type="compositionally biased region" description="Polar residues" evidence="1">
    <location>
        <begin position="515"/>
        <end position="530"/>
    </location>
</feature>
<keyword evidence="3" id="KW-0808">Transferase</keyword>
<dbReference type="Gene3D" id="1.10.30.50">
    <property type="match status" value="1"/>
</dbReference>
<evidence type="ECO:0000259" key="2">
    <source>
        <dbReference type="PROSITE" id="PS50878"/>
    </source>
</evidence>
<dbReference type="GO" id="GO:0003676">
    <property type="term" value="F:nucleic acid binding"/>
    <property type="evidence" value="ECO:0007669"/>
    <property type="project" value="InterPro"/>
</dbReference>
<dbReference type="InterPro" id="IPR043502">
    <property type="entry name" value="DNA/RNA_pol_sf"/>
</dbReference>
<organism evidence="3 4">
    <name type="scientific">Crinalium epipsammum PCC 9333</name>
    <dbReference type="NCBI Taxonomy" id="1173022"/>
    <lineage>
        <taxon>Bacteria</taxon>
        <taxon>Bacillati</taxon>
        <taxon>Cyanobacteriota</taxon>
        <taxon>Cyanophyceae</taxon>
        <taxon>Gomontiellales</taxon>
        <taxon>Gomontiellaceae</taxon>
        <taxon>Crinalium</taxon>
    </lineage>
</organism>
<dbReference type="Proteomes" id="UP000010472">
    <property type="component" value="Plasmid pCRI9333.04"/>
</dbReference>
<sequence length="584" mass="65947">MKVARPVLKERCIAVMRTSTLTKKTAGVDGVKSLSPVQRLALVKKLVLKGKSKPTRRVWIDKPGTDEKRPLGIPTMYDRALQALVKLALEPEWEARFEPNSYGFRPGRSCHDAVDAIFNAIRYKAKYVLDADIAKCFDRINHGELLKKLNTFPTLKRQIGAWLKSGVMDGKQLFPTSEGTPQGGVISPLLANIALHGMEERIKQVAETLPGRKAHNHQALSLIRYADDFVILHEDITVVKRCSEIISEWLKGMGLELKPSKTRLAHTLLEHEGKDAGFNFLGFNVKQYPVGKYNTGHCKGKPLGFKTLIRPSKEKIKIHYDRIAEIIDQHKAAPQAALIAHLNPIIRGWANYYRAVVSKETYAELSTKVYQKLKSWAKRRHSNKSGKWVTEKYWQTIGGDNWVFATRQEGENPLRLLKHSATEIVRHVKVKGEASPYDGNLVYWSTRMGKNPEVPSTVATLLKKQKGKCAHCKLHFTEQSVMEIDHIIPKSKGGKNEYKNYQLLHRHCHDEKTASDGSLGTKSGCNSAKPKSTPKGKKSDKSSEIGVYRDSKFAHLDFSKIWKKGIKGEVMTPEEQEYFRVLSN</sequence>
<keyword evidence="3" id="KW-0614">Plasmid</keyword>
<dbReference type="eggNOG" id="COG3344">
    <property type="taxonomic scope" value="Bacteria"/>
</dbReference>
<dbReference type="eggNOG" id="COG1403">
    <property type="taxonomic scope" value="Bacteria"/>
</dbReference>
<dbReference type="InterPro" id="IPR002711">
    <property type="entry name" value="HNH"/>
</dbReference>
<keyword evidence="4" id="KW-1185">Reference proteome</keyword>
<dbReference type="InterPro" id="IPR030931">
    <property type="entry name" value="Group_II_RT_mat"/>
</dbReference>
<dbReference type="CDD" id="cd00085">
    <property type="entry name" value="HNHc"/>
    <property type="match status" value="1"/>
</dbReference>
<dbReference type="PATRIC" id="fig|1173022.3.peg.5254"/>
<dbReference type="GO" id="GO:0004519">
    <property type="term" value="F:endonuclease activity"/>
    <property type="evidence" value="ECO:0007669"/>
    <property type="project" value="InterPro"/>
</dbReference>
<reference evidence="3 4" key="1">
    <citation type="submission" date="2012-06" db="EMBL/GenBank/DDBJ databases">
        <title>Finished plasmid 4 of genome of Crinalium epipsammum PCC 9333.</title>
        <authorList>
            <consortium name="US DOE Joint Genome Institute"/>
            <person name="Gugger M."/>
            <person name="Coursin T."/>
            <person name="Rippka R."/>
            <person name="Tandeau De Marsac N."/>
            <person name="Huntemann M."/>
            <person name="Wei C.-L."/>
            <person name="Han J."/>
            <person name="Detter J.C."/>
            <person name="Han C."/>
            <person name="Tapia R."/>
            <person name="Davenport K."/>
            <person name="Daligault H."/>
            <person name="Erkkila T."/>
            <person name="Gu W."/>
            <person name="Munk A.C.C."/>
            <person name="Teshima H."/>
            <person name="Xu Y."/>
            <person name="Chain P."/>
            <person name="Chen A."/>
            <person name="Krypides N."/>
            <person name="Mavromatis K."/>
            <person name="Markowitz V."/>
            <person name="Szeto E."/>
            <person name="Ivanova N."/>
            <person name="Mikhailova N."/>
            <person name="Ovchinnikova G."/>
            <person name="Pagani I."/>
            <person name="Pati A."/>
            <person name="Goodwin L."/>
            <person name="Peters L."/>
            <person name="Pitluck S."/>
            <person name="Woyke T."/>
            <person name="Kerfeld C."/>
        </authorList>
    </citation>
    <scope>NUCLEOTIDE SEQUENCE [LARGE SCALE GENOMIC DNA]</scope>
    <source>
        <strain evidence="3 4">PCC 9333</strain>
        <plasmid evidence="4">Plasmid pCRI9333.04</plasmid>
    </source>
</reference>
<name>K9W7A5_9CYAN</name>
<proteinExistence type="predicted"/>
<keyword evidence="3" id="KW-0548">Nucleotidyltransferase</keyword>
<accession>K9W7A5</accession>
<protein>
    <submittedName>
        <fullName evidence="3">RNA-directed DNA polymerase (Reverse transcriptase)</fullName>
    </submittedName>
</protein>
<feature type="domain" description="Reverse transcriptase" evidence="2">
    <location>
        <begin position="41"/>
        <end position="285"/>
    </location>
</feature>
<dbReference type="Pfam" id="PF01844">
    <property type="entry name" value="HNH"/>
    <property type="match status" value="1"/>
</dbReference>
<feature type="region of interest" description="Disordered" evidence="1">
    <location>
        <begin position="512"/>
        <end position="544"/>
    </location>
</feature>
<keyword evidence="3" id="KW-0695">RNA-directed DNA polymerase</keyword>
<dbReference type="Pfam" id="PF00078">
    <property type="entry name" value="RVT_1"/>
    <property type="match status" value="1"/>
</dbReference>
<dbReference type="RefSeq" id="WP_015180007.1">
    <property type="nucleotide sequence ID" value="NC_019735.1"/>
</dbReference>
<dbReference type="GO" id="GO:0008270">
    <property type="term" value="F:zinc ion binding"/>
    <property type="evidence" value="ECO:0007669"/>
    <property type="project" value="InterPro"/>
</dbReference>
<dbReference type="InterPro" id="IPR000477">
    <property type="entry name" value="RT_dom"/>
</dbReference>
<evidence type="ECO:0000313" key="4">
    <source>
        <dbReference type="Proteomes" id="UP000010472"/>
    </source>
</evidence>